<name>A0A644XU79_9ZZZZ</name>
<evidence type="ECO:0000313" key="1">
    <source>
        <dbReference type="EMBL" id="MPM19762.1"/>
    </source>
</evidence>
<dbReference type="EMBL" id="VSSQ01003239">
    <property type="protein sequence ID" value="MPM19762.1"/>
    <property type="molecule type" value="Genomic_DNA"/>
</dbReference>
<sequence>MKKLVTIILTALFLSSALFAAGMNDTAVIRLHAYVPEKTTFTADEFGFSVASNAYNFTYSVAEEGTNRTLMVVAN</sequence>
<gene>
    <name evidence="1" type="ORF">SDC9_66188</name>
</gene>
<protein>
    <submittedName>
        <fullName evidence="1">Uncharacterized protein</fullName>
    </submittedName>
</protein>
<comment type="caution">
    <text evidence="1">The sequence shown here is derived from an EMBL/GenBank/DDBJ whole genome shotgun (WGS) entry which is preliminary data.</text>
</comment>
<proteinExistence type="predicted"/>
<accession>A0A644XU79</accession>
<dbReference type="AlphaFoldDB" id="A0A644XU79"/>
<organism evidence="1">
    <name type="scientific">bioreactor metagenome</name>
    <dbReference type="NCBI Taxonomy" id="1076179"/>
    <lineage>
        <taxon>unclassified sequences</taxon>
        <taxon>metagenomes</taxon>
        <taxon>ecological metagenomes</taxon>
    </lineage>
</organism>
<reference evidence="1" key="1">
    <citation type="submission" date="2019-08" db="EMBL/GenBank/DDBJ databases">
        <authorList>
            <person name="Kucharzyk K."/>
            <person name="Murdoch R.W."/>
            <person name="Higgins S."/>
            <person name="Loffler F."/>
        </authorList>
    </citation>
    <scope>NUCLEOTIDE SEQUENCE</scope>
</reference>